<reference evidence="5 6" key="1">
    <citation type="submission" date="2018-10" db="EMBL/GenBank/DDBJ databases">
        <title>Genomic Encyclopedia of Type Strains, Phase IV (KMG-IV): sequencing the most valuable type-strain genomes for metagenomic binning, comparative biology and taxonomic classification.</title>
        <authorList>
            <person name="Goeker M."/>
        </authorList>
    </citation>
    <scope>NUCLEOTIDE SEQUENCE [LARGE SCALE GENOMIC DNA]</scope>
    <source>
        <strain evidence="5 6">DSM 23841</strain>
    </source>
</reference>
<dbReference type="InterPro" id="IPR035938">
    <property type="entry name" value="Hemerythrin-like_sf"/>
</dbReference>
<evidence type="ECO:0000256" key="3">
    <source>
        <dbReference type="ARBA" id="ARBA00023004"/>
    </source>
</evidence>
<dbReference type="RefSeq" id="WP_121457394.1">
    <property type="nucleotide sequence ID" value="NZ_RBXP01000011.1"/>
</dbReference>
<keyword evidence="6" id="KW-1185">Reference proteome</keyword>
<dbReference type="CDD" id="cd00077">
    <property type="entry name" value="HDc"/>
    <property type="match status" value="1"/>
</dbReference>
<comment type="similarity">
    <text evidence="1">Belongs to the hemerythrin family.</text>
</comment>
<dbReference type="Proteomes" id="UP000270626">
    <property type="component" value="Unassembled WGS sequence"/>
</dbReference>
<comment type="caution">
    <text evidence="5">The sequence shown here is derived from an EMBL/GenBank/DDBJ whole genome shotgun (WGS) entry which is preliminary data.</text>
</comment>
<evidence type="ECO:0000313" key="5">
    <source>
        <dbReference type="EMBL" id="RKT60908.1"/>
    </source>
</evidence>
<dbReference type="InterPro" id="IPR012312">
    <property type="entry name" value="Hemerythrin-like"/>
</dbReference>
<dbReference type="PROSITE" id="PS51832">
    <property type="entry name" value="HD_GYP"/>
    <property type="match status" value="1"/>
</dbReference>
<dbReference type="InterPro" id="IPR052020">
    <property type="entry name" value="Cyclic_di-GMP/3'3'-cGAMP_PDE"/>
</dbReference>
<keyword evidence="3" id="KW-0408">Iron</keyword>
<dbReference type="SUPFAM" id="SSF109604">
    <property type="entry name" value="HD-domain/PDEase-like"/>
    <property type="match status" value="1"/>
</dbReference>
<dbReference type="AlphaFoldDB" id="A0A495WM12"/>
<dbReference type="Pfam" id="PF12860">
    <property type="entry name" value="PAS_7"/>
    <property type="match status" value="1"/>
</dbReference>
<dbReference type="InterPro" id="IPR003607">
    <property type="entry name" value="HD/PDEase_dom"/>
</dbReference>
<proteinExistence type="inferred from homology"/>
<dbReference type="Gene3D" id="1.10.3210.10">
    <property type="entry name" value="Hypothetical protein af1432"/>
    <property type="match status" value="1"/>
</dbReference>
<dbReference type="InterPro" id="IPR037522">
    <property type="entry name" value="HD_GYP_dom"/>
</dbReference>
<organism evidence="5 6">
    <name type="scientific">Azonexus fungiphilus</name>
    <dbReference type="NCBI Taxonomy" id="146940"/>
    <lineage>
        <taxon>Bacteria</taxon>
        <taxon>Pseudomonadati</taxon>
        <taxon>Pseudomonadota</taxon>
        <taxon>Betaproteobacteria</taxon>
        <taxon>Rhodocyclales</taxon>
        <taxon>Azonexaceae</taxon>
        <taxon>Azonexus</taxon>
    </lineage>
</organism>
<sequence>MSAEPTDAAARFSPAALNAMARAMDSLEQGHLWLDPDYCVLGYNRAYELLLGIRNASRFLGRPFADVLRHMLEQGEFFDCSDHEQFIGERMASMAGGETWRSERVRPNGTVLSITGRPQADGGYLYSYVDITGETRALEEVRRNAKATVVAIANFSEHRDTDTGAHVLRVARLVGQTARRLQQRGLFANVIDDTFIDYVSTASILHDVGKIAIPDRILFKAGPLTDDERETMKQHALAGAKMLEQACMLMHDSRYLQLGSEIALTHHEWYDGSGYPAGLAGDAIPVSGRICALADVFDALTSRRPYKQPWSTERAVAQIRKQVGSQFDPLIADIFLEVIEARDRIKLVTWQESMSVGNVHIDEQHQILIDTINQLASAEIQNDRTIIAMIIDELVNYTVFHFKYEEQLIEAAGYPDLEKHRRIHQGFVRWVKELREEFTYHRRNQLGVRILGFLRDWLQEHILGEDQRYRDYIDGVEPPLPGP</sequence>
<dbReference type="Gene3D" id="1.20.120.50">
    <property type="entry name" value="Hemerythrin-like"/>
    <property type="match status" value="1"/>
</dbReference>
<dbReference type="SUPFAM" id="SSF55785">
    <property type="entry name" value="PYP-like sensor domain (PAS domain)"/>
    <property type="match status" value="1"/>
</dbReference>
<dbReference type="GO" id="GO:0046872">
    <property type="term" value="F:metal ion binding"/>
    <property type="evidence" value="ECO:0007669"/>
    <property type="project" value="UniProtKB-KW"/>
</dbReference>
<dbReference type="SMART" id="SM00471">
    <property type="entry name" value="HDc"/>
    <property type="match status" value="1"/>
</dbReference>
<evidence type="ECO:0000259" key="4">
    <source>
        <dbReference type="PROSITE" id="PS51832"/>
    </source>
</evidence>
<evidence type="ECO:0000256" key="2">
    <source>
        <dbReference type="ARBA" id="ARBA00022723"/>
    </source>
</evidence>
<dbReference type="CDD" id="cd12107">
    <property type="entry name" value="Hemerythrin"/>
    <property type="match status" value="1"/>
</dbReference>
<dbReference type="Pfam" id="PF13487">
    <property type="entry name" value="HD_5"/>
    <property type="match status" value="1"/>
</dbReference>
<dbReference type="NCBIfam" id="NF033749">
    <property type="entry name" value="bact_hemeryth"/>
    <property type="match status" value="1"/>
</dbReference>
<dbReference type="EMBL" id="RBXP01000011">
    <property type="protein sequence ID" value="RKT60908.1"/>
    <property type="molecule type" value="Genomic_DNA"/>
</dbReference>
<dbReference type="Pfam" id="PF01814">
    <property type="entry name" value="Hemerythrin"/>
    <property type="match status" value="1"/>
</dbReference>
<dbReference type="InterPro" id="IPR035965">
    <property type="entry name" value="PAS-like_dom_sf"/>
</dbReference>
<dbReference type="OrthoDB" id="9763857at2"/>
<dbReference type="GO" id="GO:0008081">
    <property type="term" value="F:phosphoric diester hydrolase activity"/>
    <property type="evidence" value="ECO:0007669"/>
    <property type="project" value="UniProtKB-ARBA"/>
</dbReference>
<dbReference type="Gene3D" id="3.30.450.20">
    <property type="entry name" value="PAS domain"/>
    <property type="match status" value="1"/>
</dbReference>
<dbReference type="InterPro" id="IPR012827">
    <property type="entry name" value="Hemerythrin_metal-bd"/>
</dbReference>
<dbReference type="SUPFAM" id="SSF47188">
    <property type="entry name" value="Hemerythrin-like"/>
    <property type="match status" value="1"/>
</dbReference>
<dbReference type="NCBIfam" id="TIGR02481">
    <property type="entry name" value="hemeryth_dom"/>
    <property type="match status" value="1"/>
</dbReference>
<gene>
    <name evidence="5" type="ORF">DFR40_1058</name>
</gene>
<feature type="domain" description="HD-GYP" evidence="4">
    <location>
        <begin position="141"/>
        <end position="351"/>
    </location>
</feature>
<dbReference type="PANTHER" id="PTHR45228">
    <property type="entry name" value="CYCLIC DI-GMP PHOSPHODIESTERASE TM_0186-RELATED"/>
    <property type="match status" value="1"/>
</dbReference>
<evidence type="ECO:0000313" key="6">
    <source>
        <dbReference type="Proteomes" id="UP000270626"/>
    </source>
</evidence>
<name>A0A495WM12_9RHOO</name>
<protein>
    <submittedName>
        <fullName evidence="5">Hemerythrin-like metal-binding protein</fullName>
    </submittedName>
</protein>
<accession>A0A495WM12</accession>
<evidence type="ECO:0000256" key="1">
    <source>
        <dbReference type="ARBA" id="ARBA00010587"/>
    </source>
</evidence>
<keyword evidence="2" id="KW-0479">Metal-binding</keyword>